<evidence type="ECO:0000313" key="2">
    <source>
        <dbReference type="Proteomes" id="UP000198641"/>
    </source>
</evidence>
<name>A0A1G7VFK5_9GAMM</name>
<protein>
    <submittedName>
        <fullName evidence="1">Uncharacterized protein</fullName>
    </submittedName>
</protein>
<dbReference type="STRING" id="284577.SAMN05216571_1224"/>
<dbReference type="AlphaFoldDB" id="A0A1G7VFK5"/>
<organism evidence="1 2">
    <name type="scientific">Onishia taeanensis</name>
    <dbReference type="NCBI Taxonomy" id="284577"/>
    <lineage>
        <taxon>Bacteria</taxon>
        <taxon>Pseudomonadati</taxon>
        <taxon>Pseudomonadota</taxon>
        <taxon>Gammaproteobacteria</taxon>
        <taxon>Oceanospirillales</taxon>
        <taxon>Halomonadaceae</taxon>
        <taxon>Onishia</taxon>
    </lineage>
</organism>
<accession>A0A1G7VFK5</accession>
<dbReference type="RefSeq" id="WP_139172674.1">
    <property type="nucleotide sequence ID" value="NZ_FNCI01000022.1"/>
</dbReference>
<gene>
    <name evidence="1" type="ORF">SAMN05216571_1224</name>
</gene>
<keyword evidence="2" id="KW-1185">Reference proteome</keyword>
<proteinExistence type="predicted"/>
<reference evidence="1 2" key="1">
    <citation type="submission" date="2016-10" db="EMBL/GenBank/DDBJ databases">
        <authorList>
            <person name="de Groot N.N."/>
        </authorList>
    </citation>
    <scope>NUCLEOTIDE SEQUENCE [LARGE SCALE GENOMIC DNA]</scope>
    <source>
        <strain evidence="1 2">BH539</strain>
    </source>
</reference>
<evidence type="ECO:0000313" key="1">
    <source>
        <dbReference type="EMBL" id="SDG58524.1"/>
    </source>
</evidence>
<dbReference type="OrthoDB" id="8773261at2"/>
<dbReference type="Proteomes" id="UP000198641">
    <property type="component" value="Unassembled WGS sequence"/>
</dbReference>
<sequence length="199" mass="23167">MRPAETNVLYRFSELKWLDRSLRLGEFRLVSASYINGIEGDTERQDNEIDRSFDVDSSRAKVIHASTGKEIRLKSSINVSCSTETDYYMLCFSTQKSKINYDLFLGSEGYIAIQDRVEFTKRLNHAVAEVLPNWQALNAGIAYGMKQHEYGALFRKPNEYMFQFEWRYVWLPPTRERNLENFVVSIGNIEDISHVQEKG</sequence>
<dbReference type="EMBL" id="FNCI01000022">
    <property type="protein sequence ID" value="SDG58524.1"/>
    <property type="molecule type" value="Genomic_DNA"/>
</dbReference>